<sequence length="199" mass="22160">MADAPRPEFKSWHEMLDWMSGLLLRRTGHDVPWWLGAVRNAGLPTEAATRTWLTENGVAGYAQNPVMWELFGFPDFFLKDAAELLEGQYADRLQLRPIADAVIALVLAWAEDGTGQATVQLRKTYISLLTPRRKFAQVTPVSKSAVDIFLRLDEPAGGLLEAAAARPDNAFRLKIRLRQASEVGAEVADILLRAYRANT</sequence>
<gene>
    <name evidence="1" type="ORF">G6N77_08815</name>
</gene>
<accession>A0ABX0D9J0</accession>
<name>A0ABX0D9J0_9MICC</name>
<evidence type="ECO:0000313" key="2">
    <source>
        <dbReference type="Proteomes" id="UP000479226"/>
    </source>
</evidence>
<organism evidence="1 2">
    <name type="scientific">Arthrobacter silviterrae</name>
    <dbReference type="NCBI Taxonomy" id="2026658"/>
    <lineage>
        <taxon>Bacteria</taxon>
        <taxon>Bacillati</taxon>
        <taxon>Actinomycetota</taxon>
        <taxon>Actinomycetes</taxon>
        <taxon>Micrococcales</taxon>
        <taxon>Micrococcaceae</taxon>
        <taxon>Arthrobacter</taxon>
    </lineage>
</organism>
<dbReference type="EMBL" id="JAAKZI010000012">
    <property type="protein sequence ID" value="NGN83557.1"/>
    <property type="molecule type" value="Genomic_DNA"/>
</dbReference>
<keyword evidence="2" id="KW-1185">Reference proteome</keyword>
<evidence type="ECO:0000313" key="1">
    <source>
        <dbReference type="EMBL" id="NGN83557.1"/>
    </source>
</evidence>
<dbReference type="Proteomes" id="UP000479226">
    <property type="component" value="Unassembled WGS sequence"/>
</dbReference>
<reference evidence="1 2" key="1">
    <citation type="submission" date="2020-02" db="EMBL/GenBank/DDBJ databases">
        <title>Genome sequence of the type strain DSM 27180 of Arthrobacter silviterrae.</title>
        <authorList>
            <person name="Gao J."/>
            <person name="Sun J."/>
        </authorList>
    </citation>
    <scope>NUCLEOTIDE SEQUENCE [LARGE SCALE GENOMIC DNA]</scope>
    <source>
        <strain evidence="1 2">DSM 27180</strain>
    </source>
</reference>
<evidence type="ECO:0008006" key="3">
    <source>
        <dbReference type="Google" id="ProtNLM"/>
    </source>
</evidence>
<proteinExistence type="predicted"/>
<protein>
    <recommendedName>
        <fullName evidence="3">DUF5655 domain-containing protein</fullName>
    </recommendedName>
</protein>
<dbReference type="RefSeq" id="WP_165181660.1">
    <property type="nucleotide sequence ID" value="NZ_JAAKZI010000012.1"/>
</dbReference>
<comment type="caution">
    <text evidence="1">The sequence shown here is derived from an EMBL/GenBank/DDBJ whole genome shotgun (WGS) entry which is preliminary data.</text>
</comment>